<name>A0ABQ6IM05_9MICO</name>
<evidence type="ECO:0000313" key="10">
    <source>
        <dbReference type="Proteomes" id="UP001157126"/>
    </source>
</evidence>
<dbReference type="EMBL" id="BSUO01000001">
    <property type="protein sequence ID" value="GMA38466.1"/>
    <property type="molecule type" value="Genomic_DNA"/>
</dbReference>
<keyword evidence="10" id="KW-1185">Reference proteome</keyword>
<comment type="caution">
    <text evidence="9">The sequence shown here is derived from an EMBL/GenBank/DDBJ whole genome shotgun (WGS) entry which is preliminary data.</text>
</comment>
<keyword evidence="2" id="KW-1003">Cell membrane</keyword>
<proteinExistence type="predicted"/>
<reference evidence="10" key="1">
    <citation type="journal article" date="2019" name="Int. J. Syst. Evol. Microbiol.">
        <title>The Global Catalogue of Microorganisms (GCM) 10K type strain sequencing project: providing services to taxonomists for standard genome sequencing and annotation.</title>
        <authorList>
            <consortium name="The Broad Institute Genomics Platform"/>
            <consortium name="The Broad Institute Genome Sequencing Center for Infectious Disease"/>
            <person name="Wu L."/>
            <person name="Ma J."/>
        </authorList>
    </citation>
    <scope>NUCLEOTIDE SEQUENCE [LARGE SCALE GENOMIC DNA]</scope>
    <source>
        <strain evidence="10">NBRC 113072</strain>
    </source>
</reference>
<evidence type="ECO:0000313" key="9">
    <source>
        <dbReference type="EMBL" id="GMA38466.1"/>
    </source>
</evidence>
<comment type="subcellular location">
    <subcellularLocation>
        <location evidence="1">Cell membrane</location>
        <topology evidence="1">Multi-pass membrane protein</topology>
    </subcellularLocation>
</comment>
<evidence type="ECO:0000256" key="1">
    <source>
        <dbReference type="ARBA" id="ARBA00004651"/>
    </source>
</evidence>
<feature type="region of interest" description="Disordered" evidence="6">
    <location>
        <begin position="64"/>
        <end position="91"/>
    </location>
</feature>
<evidence type="ECO:0000259" key="8">
    <source>
        <dbReference type="Pfam" id="PF13396"/>
    </source>
</evidence>
<feature type="transmembrane region" description="Helical" evidence="7">
    <location>
        <begin position="35"/>
        <end position="55"/>
    </location>
</feature>
<evidence type="ECO:0000256" key="2">
    <source>
        <dbReference type="ARBA" id="ARBA00022475"/>
    </source>
</evidence>
<sequence>MLRVIAAVALLAFTIYTVIDCVQTEDDKVKGLPKIAWVFVILLFPLVGGGAWWIAGRPAGLPGLGGGSPQDRPRRRGPLGPDDDPDFLGRL</sequence>
<gene>
    <name evidence="9" type="ORF">GCM10025883_05110</name>
</gene>
<evidence type="ECO:0000256" key="5">
    <source>
        <dbReference type="ARBA" id="ARBA00023136"/>
    </source>
</evidence>
<keyword evidence="3 7" id="KW-0812">Transmembrane</keyword>
<accession>A0ABQ6IM05</accession>
<evidence type="ECO:0000256" key="7">
    <source>
        <dbReference type="SAM" id="Phobius"/>
    </source>
</evidence>
<keyword evidence="4 7" id="KW-1133">Transmembrane helix</keyword>
<dbReference type="RefSeq" id="WP_284302537.1">
    <property type="nucleotide sequence ID" value="NZ_BSUO01000001.1"/>
</dbReference>
<keyword evidence="5 7" id="KW-0472">Membrane</keyword>
<dbReference type="Pfam" id="PF13396">
    <property type="entry name" value="PLDc_N"/>
    <property type="match status" value="1"/>
</dbReference>
<evidence type="ECO:0000256" key="3">
    <source>
        <dbReference type="ARBA" id="ARBA00022692"/>
    </source>
</evidence>
<dbReference type="Proteomes" id="UP001157126">
    <property type="component" value="Unassembled WGS sequence"/>
</dbReference>
<organism evidence="9 10">
    <name type="scientific">Mobilicoccus caccae</name>
    <dbReference type="NCBI Taxonomy" id="1859295"/>
    <lineage>
        <taxon>Bacteria</taxon>
        <taxon>Bacillati</taxon>
        <taxon>Actinomycetota</taxon>
        <taxon>Actinomycetes</taxon>
        <taxon>Micrococcales</taxon>
        <taxon>Dermatophilaceae</taxon>
        <taxon>Mobilicoccus</taxon>
    </lineage>
</organism>
<protein>
    <recommendedName>
        <fullName evidence="8">Cardiolipin synthase N-terminal domain-containing protein</fullName>
    </recommendedName>
</protein>
<evidence type="ECO:0000256" key="6">
    <source>
        <dbReference type="SAM" id="MobiDB-lite"/>
    </source>
</evidence>
<dbReference type="InterPro" id="IPR027379">
    <property type="entry name" value="CLS_N"/>
</dbReference>
<evidence type="ECO:0000256" key="4">
    <source>
        <dbReference type="ARBA" id="ARBA00022989"/>
    </source>
</evidence>
<feature type="domain" description="Cardiolipin synthase N-terminal" evidence="8">
    <location>
        <begin position="12"/>
        <end position="57"/>
    </location>
</feature>
<feature type="compositionally biased region" description="Acidic residues" evidence="6">
    <location>
        <begin position="81"/>
        <end position="91"/>
    </location>
</feature>